<keyword evidence="2" id="KW-0689">Ribosomal protein</keyword>
<protein>
    <recommendedName>
        <fullName evidence="4">S1 motif domain-containing protein</fullName>
    </recommendedName>
</protein>
<evidence type="ECO:0000259" key="4">
    <source>
        <dbReference type="PROSITE" id="PS50126"/>
    </source>
</evidence>
<comment type="caution">
    <text evidence="5">The sequence shown here is derived from an EMBL/GenBank/DDBJ whole genome shotgun (WGS) entry which is preliminary data.</text>
</comment>
<dbReference type="AlphaFoldDB" id="A0A2M7ARW3"/>
<comment type="similarity">
    <text evidence="1">Belongs to the bacterial ribosomal protein bS1 family.</text>
</comment>
<dbReference type="SUPFAM" id="SSF50249">
    <property type="entry name" value="Nucleic acid-binding proteins"/>
    <property type="match status" value="4"/>
</dbReference>
<feature type="domain" description="S1 motif" evidence="4">
    <location>
        <begin position="44"/>
        <end position="111"/>
    </location>
</feature>
<gene>
    <name evidence="5" type="ORF">COS78_02670</name>
</gene>
<dbReference type="InterPro" id="IPR012340">
    <property type="entry name" value="NA-bd_OB-fold"/>
</dbReference>
<dbReference type="EMBL" id="PEWA01000033">
    <property type="protein sequence ID" value="PIU73369.1"/>
    <property type="molecule type" value="Genomic_DNA"/>
</dbReference>
<dbReference type="Pfam" id="PF00575">
    <property type="entry name" value="S1"/>
    <property type="match status" value="3"/>
</dbReference>
<dbReference type="Gene3D" id="2.40.50.140">
    <property type="entry name" value="Nucleic acid-binding proteins"/>
    <property type="match status" value="4"/>
</dbReference>
<dbReference type="GO" id="GO:0006412">
    <property type="term" value="P:translation"/>
    <property type="evidence" value="ECO:0007669"/>
    <property type="project" value="TreeGrafter"/>
</dbReference>
<dbReference type="GO" id="GO:0005840">
    <property type="term" value="C:ribosome"/>
    <property type="evidence" value="ECO:0007669"/>
    <property type="project" value="UniProtKB-KW"/>
</dbReference>
<dbReference type="InterPro" id="IPR035104">
    <property type="entry name" value="Ribosomal_protein_S1-like"/>
</dbReference>
<name>A0A2M7ARW3_9BACT</name>
<dbReference type="InterPro" id="IPR050437">
    <property type="entry name" value="Ribos_protein_bS1-like"/>
</dbReference>
<evidence type="ECO:0000256" key="2">
    <source>
        <dbReference type="ARBA" id="ARBA00022980"/>
    </source>
</evidence>
<dbReference type="PANTHER" id="PTHR10724">
    <property type="entry name" value="30S RIBOSOMAL PROTEIN S1"/>
    <property type="match status" value="1"/>
</dbReference>
<evidence type="ECO:0000313" key="6">
    <source>
        <dbReference type="Proteomes" id="UP000231407"/>
    </source>
</evidence>
<evidence type="ECO:0000256" key="1">
    <source>
        <dbReference type="ARBA" id="ARBA00006767"/>
    </source>
</evidence>
<proteinExistence type="inferred from homology"/>
<keyword evidence="3" id="KW-0687">Ribonucleoprotein</keyword>
<evidence type="ECO:0000256" key="3">
    <source>
        <dbReference type="ARBA" id="ARBA00023274"/>
    </source>
</evidence>
<sequence>MATKKIVKKKVKAIKDKVKKVSEPMTMEELLKGEGEKKVGLKKGQNVKGKITLIKNKAIFIDVGGKTDAVVLGKEFEFVKDYVSDLKVGDEIEVQIKQPENDKGQILVSMRGAASGYGWNYYLEKEKSGGEVTVFGKELNRGGIVVVAPFGFYGFIPGSQIGGKYDLDPEKLLGKKIKTKVLEVDQFKNRLVFSERLVSEPNKVGEESEAIEGLKLGDNFEAEVVRVEPFGIFVRVEKPFAESVLKLVGLVHISEISWEKVDNVSGMFKSKDKVKVVLVNKQDGRLQFSIKRLKDDPWKNIETKYSKEKEFDGEVTKIASFGALVRLEPGIEGLVHVSKLAGATLKDGEKVQVYIESIDVPKRKVSLGLVLSDKKNVLYK</sequence>
<accession>A0A2M7ARW3</accession>
<dbReference type="PRINTS" id="PR00681">
    <property type="entry name" value="RIBOSOMALS1"/>
</dbReference>
<feature type="domain" description="S1 motif" evidence="4">
    <location>
        <begin position="217"/>
        <end position="291"/>
    </location>
</feature>
<feature type="domain" description="S1 motif" evidence="4">
    <location>
        <begin position="129"/>
        <end position="196"/>
    </location>
</feature>
<reference evidence="6" key="1">
    <citation type="submission" date="2017-09" db="EMBL/GenBank/DDBJ databases">
        <title>Depth-based differentiation of microbial function through sediment-hosted aquifers and enrichment of novel symbionts in the deep terrestrial subsurface.</title>
        <authorList>
            <person name="Probst A.J."/>
            <person name="Ladd B."/>
            <person name="Jarett J.K."/>
            <person name="Geller-Mcgrath D.E."/>
            <person name="Sieber C.M.K."/>
            <person name="Emerson J.B."/>
            <person name="Anantharaman K."/>
            <person name="Thomas B.C."/>
            <person name="Malmstrom R."/>
            <person name="Stieglmeier M."/>
            <person name="Klingl A."/>
            <person name="Woyke T."/>
            <person name="Ryan C.M."/>
            <person name="Banfield J.F."/>
        </authorList>
    </citation>
    <scope>NUCLEOTIDE SEQUENCE [LARGE SCALE GENOMIC DNA]</scope>
</reference>
<organism evidence="5 6">
    <name type="scientific">Candidatus Shapirobacteria bacterium CG06_land_8_20_14_3_00_40_12</name>
    <dbReference type="NCBI Taxonomy" id="1974881"/>
    <lineage>
        <taxon>Bacteria</taxon>
        <taxon>Candidatus Shapironibacteriota</taxon>
    </lineage>
</organism>
<evidence type="ECO:0000313" key="5">
    <source>
        <dbReference type="EMBL" id="PIU73369.1"/>
    </source>
</evidence>
<dbReference type="PANTHER" id="PTHR10724:SF7">
    <property type="entry name" value="SMALL RIBOSOMAL SUBUNIT PROTEIN BS1C"/>
    <property type="match status" value="1"/>
</dbReference>
<dbReference type="GO" id="GO:1990904">
    <property type="term" value="C:ribonucleoprotein complex"/>
    <property type="evidence" value="ECO:0007669"/>
    <property type="project" value="UniProtKB-KW"/>
</dbReference>
<dbReference type="GO" id="GO:0003735">
    <property type="term" value="F:structural constituent of ribosome"/>
    <property type="evidence" value="ECO:0007669"/>
    <property type="project" value="TreeGrafter"/>
</dbReference>
<dbReference type="GO" id="GO:0003729">
    <property type="term" value="F:mRNA binding"/>
    <property type="evidence" value="ECO:0007669"/>
    <property type="project" value="TreeGrafter"/>
</dbReference>
<dbReference type="Proteomes" id="UP000231407">
    <property type="component" value="Unassembled WGS sequence"/>
</dbReference>
<dbReference type="InterPro" id="IPR003029">
    <property type="entry name" value="S1_domain"/>
</dbReference>
<dbReference type="PROSITE" id="PS50126">
    <property type="entry name" value="S1"/>
    <property type="match status" value="4"/>
</dbReference>
<dbReference type="SMART" id="SM00316">
    <property type="entry name" value="S1"/>
    <property type="match status" value="4"/>
</dbReference>
<feature type="domain" description="S1 motif" evidence="4">
    <location>
        <begin position="308"/>
        <end position="370"/>
    </location>
</feature>